<organism evidence="1 2">
    <name type="scientific">Trichinella patagoniensis</name>
    <dbReference type="NCBI Taxonomy" id="990121"/>
    <lineage>
        <taxon>Eukaryota</taxon>
        <taxon>Metazoa</taxon>
        <taxon>Ecdysozoa</taxon>
        <taxon>Nematoda</taxon>
        <taxon>Enoplea</taxon>
        <taxon>Dorylaimia</taxon>
        <taxon>Trichinellida</taxon>
        <taxon>Trichinellidae</taxon>
        <taxon>Trichinella</taxon>
    </lineage>
</organism>
<dbReference type="PANTHER" id="PTHR38681">
    <property type="entry name" value="RETROVIRUS-RELATED POL POLYPROTEIN FROM TRANSPOSON 412-LIKE PROTEIN-RELATED"/>
    <property type="match status" value="1"/>
</dbReference>
<dbReference type="Proteomes" id="UP000054783">
    <property type="component" value="Unassembled WGS sequence"/>
</dbReference>
<dbReference type="AlphaFoldDB" id="A0A0V0ZLE2"/>
<dbReference type="PANTHER" id="PTHR38681:SF1">
    <property type="entry name" value="RETROVIRUS-RELATED POL POLYPROTEIN FROM TRANSPOSON 412-LIKE PROTEIN"/>
    <property type="match status" value="1"/>
</dbReference>
<proteinExistence type="predicted"/>
<protein>
    <submittedName>
        <fullName evidence="1">Uncharacterized protein</fullName>
    </submittedName>
</protein>
<name>A0A0V0ZLE2_9BILA</name>
<accession>A0A0V0ZLE2</accession>
<dbReference type="STRING" id="990121.A0A0V0ZLE2"/>
<dbReference type="EMBL" id="JYDQ01000138">
    <property type="protein sequence ID" value="KRY13495.1"/>
    <property type="molecule type" value="Genomic_DNA"/>
</dbReference>
<reference evidence="1 2" key="1">
    <citation type="submission" date="2015-01" db="EMBL/GenBank/DDBJ databases">
        <title>Evolution of Trichinella species and genotypes.</title>
        <authorList>
            <person name="Korhonen P.K."/>
            <person name="Edoardo P."/>
            <person name="Giuseppe L.R."/>
            <person name="Gasser R.B."/>
        </authorList>
    </citation>
    <scope>NUCLEOTIDE SEQUENCE [LARGE SCALE GENOMIC DNA]</scope>
    <source>
        <strain evidence="1">ISS2496</strain>
    </source>
</reference>
<evidence type="ECO:0000313" key="2">
    <source>
        <dbReference type="Proteomes" id="UP000054783"/>
    </source>
</evidence>
<comment type="caution">
    <text evidence="1">The sequence shown here is derived from an EMBL/GenBank/DDBJ whole genome shotgun (WGS) entry which is preliminary data.</text>
</comment>
<evidence type="ECO:0000313" key="1">
    <source>
        <dbReference type="EMBL" id="KRY13495.1"/>
    </source>
</evidence>
<sequence length="244" mass="27620">MPPARSWYQRGVCLDSLYGTITLGSDMRGYLSQMAEDMRSKVLYAAVQEMDDSYQQERVVIDKAVQHSIQRSAVMLAHMDPTQQNAELPTHFGLLLSPISQWHQDINCLKTEVLYGSVLRLPADFFVGDAPPVAATRRRSQRHSERQCVIFGQRGKGMASRTRLYSHVFVQETNRTNSLAPFYSGPYRVLDRSDKVITFDNEGVISNSRTKPAFITSDHANPTPAAQNESVSFSTYPFKNYLIF</sequence>
<gene>
    <name evidence="1" type="ORF">T12_10213</name>
</gene>
<keyword evidence="2" id="KW-1185">Reference proteome</keyword>